<proteinExistence type="predicted"/>
<gene>
    <name evidence="2" type="ORF">A1Q1_00566</name>
</gene>
<dbReference type="GeneID" id="25984080"/>
<organism evidence="2 3">
    <name type="scientific">Trichosporon asahii var. asahii (strain ATCC 90039 / CBS 2479 / JCM 2466 / KCTC 7840 / NBRC 103889/ NCYC 2677 / UAMH 7654)</name>
    <name type="common">Yeast</name>
    <dbReference type="NCBI Taxonomy" id="1186058"/>
    <lineage>
        <taxon>Eukaryota</taxon>
        <taxon>Fungi</taxon>
        <taxon>Dikarya</taxon>
        <taxon>Basidiomycota</taxon>
        <taxon>Agaricomycotina</taxon>
        <taxon>Tremellomycetes</taxon>
        <taxon>Trichosporonales</taxon>
        <taxon>Trichosporonaceae</taxon>
        <taxon>Trichosporon</taxon>
    </lineage>
</organism>
<dbReference type="EMBL" id="ALBS01000126">
    <property type="protein sequence ID" value="EJT50099.1"/>
    <property type="molecule type" value="Genomic_DNA"/>
</dbReference>
<feature type="compositionally biased region" description="Polar residues" evidence="1">
    <location>
        <begin position="31"/>
        <end position="47"/>
    </location>
</feature>
<dbReference type="VEuPathDB" id="FungiDB:A1Q1_00566"/>
<feature type="compositionally biased region" description="Acidic residues" evidence="1">
    <location>
        <begin position="181"/>
        <end position="198"/>
    </location>
</feature>
<feature type="region of interest" description="Disordered" evidence="1">
    <location>
        <begin position="181"/>
        <end position="232"/>
    </location>
</feature>
<name>J6EZL4_TRIAS</name>
<evidence type="ECO:0000313" key="3">
    <source>
        <dbReference type="Proteomes" id="UP000002748"/>
    </source>
</evidence>
<comment type="caution">
    <text evidence="2">The sequence shown here is derived from an EMBL/GenBank/DDBJ whole genome shotgun (WGS) entry which is preliminary data.</text>
</comment>
<evidence type="ECO:0000256" key="1">
    <source>
        <dbReference type="SAM" id="MobiDB-lite"/>
    </source>
</evidence>
<evidence type="ECO:0000313" key="2">
    <source>
        <dbReference type="EMBL" id="EJT50099.1"/>
    </source>
</evidence>
<feature type="compositionally biased region" description="Acidic residues" evidence="1">
    <location>
        <begin position="206"/>
        <end position="232"/>
    </location>
</feature>
<protein>
    <submittedName>
        <fullName evidence="2">Uncharacterized protein</fullName>
    </submittedName>
</protein>
<dbReference type="RefSeq" id="XP_014181356.1">
    <property type="nucleotide sequence ID" value="XM_014325881.1"/>
</dbReference>
<accession>J6EZL4</accession>
<reference evidence="2 3" key="1">
    <citation type="journal article" date="2012" name="Eukaryot. Cell">
        <title>Draft genome sequence of CBS 2479, the standard type strain of Trichosporon asahii.</title>
        <authorList>
            <person name="Yang R.Y."/>
            <person name="Li H.T."/>
            <person name="Zhu H."/>
            <person name="Zhou G.P."/>
            <person name="Wang M."/>
            <person name="Wang L."/>
        </authorList>
    </citation>
    <scope>NUCLEOTIDE SEQUENCE [LARGE SCALE GENOMIC DNA]</scope>
    <source>
        <strain evidence="3">ATCC 90039 / CBS 2479 / JCM 2466 / KCTC 7840 / NCYC 2677 / UAMH 7654</strain>
    </source>
</reference>
<dbReference type="AlphaFoldDB" id="J6EZL4"/>
<feature type="region of interest" description="Disordered" evidence="1">
    <location>
        <begin position="1"/>
        <end position="76"/>
    </location>
</feature>
<dbReference type="KEGG" id="tasa:A1Q1_00566"/>
<dbReference type="Proteomes" id="UP000002748">
    <property type="component" value="Unassembled WGS sequence"/>
</dbReference>
<dbReference type="HOGENOM" id="CLU_1195604_0_0_1"/>
<sequence>MSSEHPVAQAATSTPPPQSNASRGLKRRRLSTCSLSDPENPPELSTPTKRRKIHPDAATASVRDCSSTTTRPRPSVATEVAEWINTILADTRTESEINSPNSDAGVPAWAGPGSWLEQYITTCVEGLRQFDEMHKRLDNIELQKRKEAEEQRKLYASIDRTPLTLSSGGPGCCTWCESTWCDDSDSDEEPDYYGDDDSGCERSEQEYDSDGADGADEGADEEDDDGWREDDE</sequence>